<dbReference type="SMART" id="SM00552">
    <property type="entry name" value="ADEAMc"/>
    <property type="match status" value="1"/>
</dbReference>
<evidence type="ECO:0000313" key="3">
    <source>
        <dbReference type="EMBL" id="CAF0981883.1"/>
    </source>
</evidence>
<dbReference type="PROSITE" id="PS50141">
    <property type="entry name" value="A_DEAMIN_EDITASE"/>
    <property type="match status" value="1"/>
</dbReference>
<comment type="caution">
    <text evidence="4">The sequence shown here is derived from an EMBL/GenBank/DDBJ whole genome shotgun (WGS) entry which is preliminary data.</text>
</comment>
<evidence type="ECO:0000256" key="1">
    <source>
        <dbReference type="SAM" id="MobiDB-lite"/>
    </source>
</evidence>
<evidence type="ECO:0000259" key="2">
    <source>
        <dbReference type="PROSITE" id="PS50141"/>
    </source>
</evidence>
<dbReference type="GO" id="GO:0003725">
    <property type="term" value="F:double-stranded RNA binding"/>
    <property type="evidence" value="ECO:0007669"/>
    <property type="project" value="TreeGrafter"/>
</dbReference>
<proteinExistence type="predicted"/>
<dbReference type="AlphaFoldDB" id="A0A818V2Q1"/>
<dbReference type="EMBL" id="CAJOAZ010000736">
    <property type="protein sequence ID" value="CAF3705163.1"/>
    <property type="molecule type" value="Genomic_DNA"/>
</dbReference>
<reference evidence="4" key="1">
    <citation type="submission" date="2021-02" db="EMBL/GenBank/DDBJ databases">
        <authorList>
            <person name="Nowell W R."/>
        </authorList>
    </citation>
    <scope>NUCLEOTIDE SEQUENCE</scope>
</reference>
<dbReference type="Pfam" id="PF02137">
    <property type="entry name" value="A_deamin"/>
    <property type="match status" value="1"/>
</dbReference>
<dbReference type="GO" id="GO:0006382">
    <property type="term" value="P:adenosine to inosine editing"/>
    <property type="evidence" value="ECO:0007669"/>
    <property type="project" value="TreeGrafter"/>
</dbReference>
<gene>
    <name evidence="3" type="ORF">JYZ213_LOCUS14970</name>
    <name evidence="4" type="ORF">OXD698_LOCUS12562</name>
</gene>
<dbReference type="GO" id="GO:0005737">
    <property type="term" value="C:cytoplasm"/>
    <property type="evidence" value="ECO:0007669"/>
    <property type="project" value="TreeGrafter"/>
</dbReference>
<dbReference type="PANTHER" id="PTHR10910:SF145">
    <property type="entry name" value="DOUBLE-STRANDED RNA-SPECIFIC ADENOSINE DEAMINASE-LIKE"/>
    <property type="match status" value="1"/>
</dbReference>
<organism evidence="4 5">
    <name type="scientific">Adineta steineri</name>
    <dbReference type="NCBI Taxonomy" id="433720"/>
    <lineage>
        <taxon>Eukaryota</taxon>
        <taxon>Metazoa</taxon>
        <taxon>Spiralia</taxon>
        <taxon>Gnathifera</taxon>
        <taxon>Rotifera</taxon>
        <taxon>Eurotatoria</taxon>
        <taxon>Bdelloidea</taxon>
        <taxon>Adinetida</taxon>
        <taxon>Adinetidae</taxon>
        <taxon>Adineta</taxon>
    </lineage>
</organism>
<feature type="domain" description="A to I editase" evidence="2">
    <location>
        <begin position="327"/>
        <end position="643"/>
    </location>
</feature>
<dbReference type="EMBL" id="CAJNOG010000127">
    <property type="protein sequence ID" value="CAF0981883.1"/>
    <property type="molecule type" value="Genomic_DNA"/>
</dbReference>
<dbReference type="InterPro" id="IPR002466">
    <property type="entry name" value="A_deamin"/>
</dbReference>
<evidence type="ECO:0000313" key="4">
    <source>
        <dbReference type="EMBL" id="CAF3705163.1"/>
    </source>
</evidence>
<dbReference type="Proteomes" id="UP000663844">
    <property type="component" value="Unassembled WGS sequence"/>
</dbReference>
<dbReference type="Proteomes" id="UP000663845">
    <property type="component" value="Unassembled WGS sequence"/>
</dbReference>
<dbReference type="GO" id="GO:0003726">
    <property type="term" value="F:double-stranded RNA adenosine deaminase activity"/>
    <property type="evidence" value="ECO:0007669"/>
    <property type="project" value="TreeGrafter"/>
</dbReference>
<accession>A0A818V2Q1</accession>
<feature type="compositionally biased region" description="Low complexity" evidence="1">
    <location>
        <begin position="173"/>
        <end position="183"/>
    </location>
</feature>
<dbReference type="GO" id="GO:0006396">
    <property type="term" value="P:RNA processing"/>
    <property type="evidence" value="ECO:0007669"/>
    <property type="project" value="InterPro"/>
</dbReference>
<dbReference type="GO" id="GO:0005730">
    <property type="term" value="C:nucleolus"/>
    <property type="evidence" value="ECO:0007669"/>
    <property type="project" value="TreeGrafter"/>
</dbReference>
<sequence length="655" mass="73903">MIDPVTSNSSEYEITETDERYIFIYELIQDLFSGRKLAYNVLVSFCAKFKKKLVFNETTSNYNYANYVSIDNIIFPQGIAKNKKDARTAASRHAMACLLDINEEQLNPQYHGQNQILIDRHGHTLIDNHQLTDSHCLDKKQIADYVQKLILLGQDEDLLKSKGSSTGIQQRTNSSHKNNSSSSQSTAMKRLADYCKQHSVIADIVMDIDEQVNSHSNKCHFAKVYFGLQKTIIATAHGATAFEAKSKAADRAMIVLCNRTTKLESLQLNNTSPISSSLFDQHCQLVIDFIQYNRDQNSSSIFNTLKHRFYAAFIIKKSQSDTGKVIAFGVGSRCALLDNIDDDGCALLDCHALAMARRALLQYFYGELHQLAHGSSPIRNIFVDPHGGKLHLRNNVSIHLVLSDAPNGDAKEFLPSDTNNYLNAYDTVQLKMAAHAPVYETHEQGQLRYKYLEGTETMAATHRQQFGMMSCSDKILKWNVLGIQGALLSTLIEPIKISSITHMCGFKQQHTSRAYCCRLNKASSTLIIHHPQIGRAKTAIIPLNDLAHDVSYSWSDAYNGELIDASTGRPVSGNISVISKATLLSEFKQLCLKMCHPCNIHMTYNELKKLNKEYFKQKQAMILFLEQANFGYWSEDKIHLEQFKYSSNILPIIRK</sequence>
<dbReference type="PANTHER" id="PTHR10910">
    <property type="entry name" value="EUKARYOTE SPECIFIC DSRNA BINDING PROTEIN"/>
    <property type="match status" value="1"/>
</dbReference>
<dbReference type="SUPFAM" id="SSF54768">
    <property type="entry name" value="dsRNA-binding domain-like"/>
    <property type="match status" value="1"/>
</dbReference>
<dbReference type="GO" id="GO:0008251">
    <property type="term" value="F:tRNA-specific adenosine deaminase activity"/>
    <property type="evidence" value="ECO:0007669"/>
    <property type="project" value="TreeGrafter"/>
</dbReference>
<name>A0A818V2Q1_9BILA</name>
<evidence type="ECO:0000313" key="5">
    <source>
        <dbReference type="Proteomes" id="UP000663844"/>
    </source>
</evidence>
<feature type="compositionally biased region" description="Polar residues" evidence="1">
    <location>
        <begin position="162"/>
        <end position="172"/>
    </location>
</feature>
<feature type="region of interest" description="Disordered" evidence="1">
    <location>
        <begin position="162"/>
        <end position="183"/>
    </location>
</feature>
<protein>
    <recommendedName>
        <fullName evidence="2">A to I editase domain-containing protein</fullName>
    </recommendedName>
</protein>